<feature type="compositionally biased region" description="Basic and acidic residues" evidence="1">
    <location>
        <begin position="85"/>
        <end position="122"/>
    </location>
</feature>
<feature type="signal peptide" evidence="2">
    <location>
        <begin position="1"/>
        <end position="19"/>
    </location>
</feature>
<dbReference type="InParanoid" id="E3KJ94"/>
<dbReference type="KEGG" id="pgr:PGTG_10089"/>
<name>E3KJ94_PUCGT</name>
<dbReference type="Proteomes" id="UP000008783">
    <property type="component" value="Unassembled WGS sequence"/>
</dbReference>
<dbReference type="GeneID" id="10545796"/>
<feature type="compositionally biased region" description="Polar residues" evidence="1">
    <location>
        <begin position="60"/>
        <end position="70"/>
    </location>
</feature>
<feature type="chain" id="PRO_5003173936" evidence="2">
    <location>
        <begin position="20"/>
        <end position="156"/>
    </location>
</feature>
<keyword evidence="2" id="KW-0732">Signal</keyword>
<dbReference type="VEuPathDB" id="FungiDB:PGTG_10089"/>
<gene>
    <name evidence="3" type="ORF">PGTG_10089</name>
</gene>
<keyword evidence="4" id="KW-1185">Reference proteome</keyword>
<proteinExistence type="predicted"/>
<dbReference type="EMBL" id="DS178290">
    <property type="protein sequence ID" value="EFP84369.1"/>
    <property type="molecule type" value="Genomic_DNA"/>
</dbReference>
<evidence type="ECO:0000313" key="4">
    <source>
        <dbReference type="Proteomes" id="UP000008783"/>
    </source>
</evidence>
<dbReference type="RefSeq" id="XP_003328788.1">
    <property type="nucleotide sequence ID" value="XM_003328740.2"/>
</dbReference>
<dbReference type="OrthoDB" id="10285133at2759"/>
<sequence>MRLTLVAGAFLLSASISEARSTAPSSPENARTTPVRLEALNVRIGTPIRISKRASVQGGDWNTSTTQQDTLPKVDGADSTSTQSEAHDTPIDTDHPSTKAHDPPKTSHPKHTSDGSRVHEYSQHYSKRRSTLSAGFRTTIPSVPAAVQEPLASGNH</sequence>
<dbReference type="AlphaFoldDB" id="E3KJ94"/>
<protein>
    <submittedName>
        <fullName evidence="3">Uncharacterized protein</fullName>
    </submittedName>
</protein>
<feature type="region of interest" description="Disordered" evidence="1">
    <location>
        <begin position="46"/>
        <end position="156"/>
    </location>
</feature>
<evidence type="ECO:0000313" key="3">
    <source>
        <dbReference type="EMBL" id="EFP84369.1"/>
    </source>
</evidence>
<dbReference type="HOGENOM" id="CLU_1687531_0_0_1"/>
<accession>E3KJ94</accession>
<reference key="1">
    <citation type="submission" date="2007-01" db="EMBL/GenBank/DDBJ databases">
        <title>The Genome Sequence of Puccinia graminis f. sp. tritici Strain CRL 75-36-700-3.</title>
        <authorList>
            <consortium name="The Broad Institute Genome Sequencing Platform"/>
            <person name="Birren B."/>
            <person name="Lander E."/>
            <person name="Galagan J."/>
            <person name="Nusbaum C."/>
            <person name="Devon K."/>
            <person name="Cuomo C."/>
            <person name="Jaffe D."/>
            <person name="Butler J."/>
            <person name="Alvarez P."/>
            <person name="Gnerre S."/>
            <person name="Grabherr M."/>
            <person name="Mauceli E."/>
            <person name="Brockman W."/>
            <person name="Young S."/>
            <person name="LaButti K."/>
            <person name="Sykes S."/>
            <person name="DeCaprio D."/>
            <person name="Crawford M."/>
            <person name="Koehrsen M."/>
            <person name="Engels R."/>
            <person name="Montgomery P."/>
            <person name="Pearson M."/>
            <person name="Howarth C."/>
            <person name="Larson L."/>
            <person name="White J."/>
            <person name="Zeng Q."/>
            <person name="Kodira C."/>
            <person name="Yandava C."/>
            <person name="Alvarado L."/>
            <person name="O'Leary S."/>
            <person name="Szabo L."/>
            <person name="Dean R."/>
            <person name="Schein J."/>
        </authorList>
    </citation>
    <scope>NUCLEOTIDE SEQUENCE</scope>
    <source>
        <strain>CRL 75-36-700-3</strain>
    </source>
</reference>
<reference evidence="4" key="2">
    <citation type="journal article" date="2011" name="Proc. Natl. Acad. Sci. U.S.A.">
        <title>Obligate biotrophy features unraveled by the genomic analysis of rust fungi.</title>
        <authorList>
            <person name="Duplessis S."/>
            <person name="Cuomo C.A."/>
            <person name="Lin Y.-C."/>
            <person name="Aerts A."/>
            <person name="Tisserant E."/>
            <person name="Veneault-Fourrey C."/>
            <person name="Joly D.L."/>
            <person name="Hacquard S."/>
            <person name="Amselem J."/>
            <person name="Cantarel B.L."/>
            <person name="Chiu R."/>
            <person name="Coutinho P.M."/>
            <person name="Feau N."/>
            <person name="Field M."/>
            <person name="Frey P."/>
            <person name="Gelhaye E."/>
            <person name="Goldberg J."/>
            <person name="Grabherr M.G."/>
            <person name="Kodira C.D."/>
            <person name="Kohler A."/>
            <person name="Kuees U."/>
            <person name="Lindquist E.A."/>
            <person name="Lucas S.M."/>
            <person name="Mago R."/>
            <person name="Mauceli E."/>
            <person name="Morin E."/>
            <person name="Murat C."/>
            <person name="Pangilinan J.L."/>
            <person name="Park R."/>
            <person name="Pearson M."/>
            <person name="Quesneville H."/>
            <person name="Rouhier N."/>
            <person name="Sakthikumar S."/>
            <person name="Salamov A.A."/>
            <person name="Schmutz J."/>
            <person name="Selles B."/>
            <person name="Shapiro H."/>
            <person name="Tanguay P."/>
            <person name="Tuskan G.A."/>
            <person name="Henrissat B."/>
            <person name="Van de Peer Y."/>
            <person name="Rouze P."/>
            <person name="Ellis J.G."/>
            <person name="Dodds P.N."/>
            <person name="Schein J.E."/>
            <person name="Zhong S."/>
            <person name="Hamelin R.C."/>
            <person name="Grigoriev I.V."/>
            <person name="Szabo L.J."/>
            <person name="Martin F."/>
        </authorList>
    </citation>
    <scope>NUCLEOTIDE SEQUENCE [LARGE SCALE GENOMIC DNA]</scope>
    <source>
        <strain evidence="4">CRL 75-36-700-3 / race SCCL</strain>
    </source>
</reference>
<evidence type="ECO:0000256" key="2">
    <source>
        <dbReference type="SAM" id="SignalP"/>
    </source>
</evidence>
<evidence type="ECO:0000256" key="1">
    <source>
        <dbReference type="SAM" id="MobiDB-lite"/>
    </source>
</evidence>
<organism evidence="3 4">
    <name type="scientific">Puccinia graminis f. sp. tritici (strain CRL 75-36-700-3 / race SCCL)</name>
    <name type="common">Black stem rust fungus</name>
    <dbReference type="NCBI Taxonomy" id="418459"/>
    <lineage>
        <taxon>Eukaryota</taxon>
        <taxon>Fungi</taxon>
        <taxon>Dikarya</taxon>
        <taxon>Basidiomycota</taxon>
        <taxon>Pucciniomycotina</taxon>
        <taxon>Pucciniomycetes</taxon>
        <taxon>Pucciniales</taxon>
        <taxon>Pucciniaceae</taxon>
        <taxon>Puccinia</taxon>
    </lineage>
</organism>